<dbReference type="PROSITE" id="PS51144">
    <property type="entry name" value="ALPHA_CA_2"/>
    <property type="match status" value="2"/>
</dbReference>
<reference evidence="8 9" key="1">
    <citation type="journal article" date="2023" name="bioRxiv">
        <title>Genome report: Whole genome sequence and annotation of Penstemon davidsonii.</title>
        <authorList>
            <person name="Ostevik K.L."/>
            <person name="Alabady M."/>
            <person name="Zhang M."/>
            <person name="Rausher M.D."/>
        </authorList>
    </citation>
    <scope>NUCLEOTIDE SEQUENCE [LARGE SCALE GENOMIC DNA]</scope>
    <source>
        <strain evidence="8">DNT005</strain>
        <tissue evidence="8">Whole leaf</tissue>
    </source>
</reference>
<dbReference type="Gene3D" id="3.40.1190.10">
    <property type="entry name" value="Mur-like, catalytic domain"/>
    <property type="match status" value="1"/>
</dbReference>
<dbReference type="PANTHER" id="PTHR43692:SF1">
    <property type="entry name" value="UDP-N-ACETYLMURAMOYLALANINE--D-GLUTAMATE LIGASE"/>
    <property type="match status" value="1"/>
</dbReference>
<dbReference type="SUPFAM" id="SSF51069">
    <property type="entry name" value="Carbonic anhydrase"/>
    <property type="match status" value="2"/>
</dbReference>
<dbReference type="Gene3D" id="3.90.190.20">
    <property type="entry name" value="Mur ligase, C-terminal domain"/>
    <property type="match status" value="1"/>
</dbReference>
<evidence type="ECO:0000256" key="1">
    <source>
        <dbReference type="ARBA" id="ARBA00004496"/>
    </source>
</evidence>
<dbReference type="Pfam" id="PF21799">
    <property type="entry name" value="MurD-like_N"/>
    <property type="match status" value="1"/>
</dbReference>
<dbReference type="InterPro" id="IPR041891">
    <property type="entry name" value="Alpha_CA_prokaryot-like"/>
</dbReference>
<sequence>MKSAALRTSNLPKQDLKGKSVAVSRLTSFSVISNYCIIGLGKSGIAATNLALARGASVLAVDQNVTLRPLEQNNLNTKDGNLKTILGCFDHELLDKADIIVVSPGVPLENYGLLSLLETGKRVISELDFASEVLPRCTKILAITGTNGKSTVATFAGQVAVVEVSSYQLEIPSKCFSPSVAVILNLTPDHLERHKTMINYSMIKCRILSHMSGRKIAILPIGNPYIDDAIACHTNESNFAWIGAYPGVKVDMEAKIAYFEVPKIGFISQLPLGAMKAIGTHNYYNAAVAALAVIGLDIGIDGPAIHSTIDKLRTPPHRMQIVHKDTCGITWVNDSKATNVEATYTGLMGLEDQKSVSHTNGFEKLIEPLKYHRGVVTFGSSGTMIQETLSSHGLNIPCIRATNLEDGVRLAKSMAKPGLDPRHFGLVLQKLCLFLFVVVDMGSDSSTKYYSRQEFGSAPISLLQNHANGVAKSRRLGPRVCSPALFSHLTPQNVKTTIVDPHDESSAGRKQSPINLVDSGAVVLPSAGSLIRNYKPAPAVIINSGHDIQVDWIGDAGGILINGIEFKLEHCHWHIPSEHTLDGSKNVMELHIVHTNSRGDIAVIGVLYKFGSPDPFLAQVRSNSFAFYLDIYPHLISDVDHEDGTDVGIVDPCDIQFESKEYYRYNGSLTTPPFSENVLWTVIKKVNTVSREQVKALQDAVDDGCVGNARPIQPLNGRTIHLYQPRICFNSSGRAGERQSPIDIAHDIGAHHVVKPNADSFIKNYKPAPATITYDSDHVEWTGDAGGIVINGTEYKLDQCHWHIPAEHTFNGTTRYDMEMHIVHTNSSGDNAVIGVLYKFGAPDPFLQQLYPHIISGDDNEEGTRTDVGIVDPFDIHFDSKKYYRYNGSLTTSPFSENVVWTVIKKVS</sequence>
<dbReference type="Proteomes" id="UP001291926">
    <property type="component" value="Unassembled WGS sequence"/>
</dbReference>
<dbReference type="Gene3D" id="3.10.200.10">
    <property type="entry name" value="Alpha carbonic anhydrase"/>
    <property type="match status" value="2"/>
</dbReference>
<keyword evidence="6" id="KW-0067">ATP-binding</keyword>
<comment type="subcellular location">
    <subcellularLocation>
        <location evidence="1">Cytoplasm</location>
    </subcellularLocation>
</comment>
<dbReference type="InterPro" id="IPR036615">
    <property type="entry name" value="Mur_ligase_C_dom_sf"/>
</dbReference>
<dbReference type="SUPFAM" id="SSF53623">
    <property type="entry name" value="MurD-like peptide ligases, catalytic domain"/>
    <property type="match status" value="1"/>
</dbReference>
<accession>A0ABR0CYS7</accession>
<dbReference type="EMBL" id="JAYDYQ010002685">
    <property type="protein sequence ID" value="KAK4481721.1"/>
    <property type="molecule type" value="Genomic_DNA"/>
</dbReference>
<dbReference type="SUPFAM" id="SSF53244">
    <property type="entry name" value="MurD-like peptide ligases, peptide-binding domain"/>
    <property type="match status" value="1"/>
</dbReference>
<dbReference type="InterPro" id="IPR036398">
    <property type="entry name" value="CA_dom_sf"/>
</dbReference>
<feature type="domain" description="Alpha-carbonic anhydrase" evidence="7">
    <location>
        <begin position="490"/>
        <end position="724"/>
    </location>
</feature>
<evidence type="ECO:0000256" key="3">
    <source>
        <dbReference type="ARBA" id="ARBA00022490"/>
    </source>
</evidence>
<evidence type="ECO:0000256" key="2">
    <source>
        <dbReference type="ARBA" id="ARBA00004752"/>
    </source>
</evidence>
<keyword evidence="3" id="KW-0963">Cytoplasm</keyword>
<keyword evidence="9" id="KW-1185">Reference proteome</keyword>
<dbReference type="InterPro" id="IPR005762">
    <property type="entry name" value="MurD"/>
</dbReference>
<keyword evidence="4" id="KW-0436">Ligase</keyword>
<organism evidence="8 9">
    <name type="scientific">Penstemon davidsonii</name>
    <dbReference type="NCBI Taxonomy" id="160366"/>
    <lineage>
        <taxon>Eukaryota</taxon>
        <taxon>Viridiplantae</taxon>
        <taxon>Streptophyta</taxon>
        <taxon>Embryophyta</taxon>
        <taxon>Tracheophyta</taxon>
        <taxon>Spermatophyta</taxon>
        <taxon>Magnoliopsida</taxon>
        <taxon>eudicotyledons</taxon>
        <taxon>Gunneridae</taxon>
        <taxon>Pentapetalae</taxon>
        <taxon>asterids</taxon>
        <taxon>lamiids</taxon>
        <taxon>Lamiales</taxon>
        <taxon>Plantaginaceae</taxon>
        <taxon>Cheloneae</taxon>
        <taxon>Penstemon</taxon>
    </lineage>
</organism>
<dbReference type="SUPFAM" id="SSF51984">
    <property type="entry name" value="MurCD N-terminal domain"/>
    <property type="match status" value="1"/>
</dbReference>
<evidence type="ECO:0000259" key="7">
    <source>
        <dbReference type="PROSITE" id="PS51144"/>
    </source>
</evidence>
<dbReference type="Gene3D" id="3.40.50.720">
    <property type="entry name" value="NAD(P)-binding Rossmann-like Domain"/>
    <property type="match status" value="1"/>
</dbReference>
<evidence type="ECO:0000313" key="8">
    <source>
        <dbReference type="EMBL" id="KAK4481721.1"/>
    </source>
</evidence>
<dbReference type="CDD" id="cd03124">
    <property type="entry name" value="alpha_CA_prokaryotic_like"/>
    <property type="match status" value="2"/>
</dbReference>
<comment type="pathway">
    <text evidence="2">Cell wall biogenesis; peptidoglycan biosynthesis.</text>
</comment>
<dbReference type="SMART" id="SM01057">
    <property type="entry name" value="Carb_anhydrase"/>
    <property type="match status" value="2"/>
</dbReference>
<comment type="caution">
    <text evidence="8">The sequence shown here is derived from an EMBL/GenBank/DDBJ whole genome shotgun (WGS) entry which is preliminary data.</text>
</comment>
<evidence type="ECO:0000256" key="6">
    <source>
        <dbReference type="ARBA" id="ARBA00022840"/>
    </source>
</evidence>
<name>A0ABR0CYS7_9LAMI</name>
<evidence type="ECO:0000313" key="9">
    <source>
        <dbReference type="Proteomes" id="UP001291926"/>
    </source>
</evidence>
<feature type="domain" description="Alpha-carbonic anhydrase" evidence="7">
    <location>
        <begin position="725"/>
        <end position="908"/>
    </location>
</feature>
<dbReference type="InterPro" id="IPR036565">
    <property type="entry name" value="Mur-like_cat_sf"/>
</dbReference>
<keyword evidence="5" id="KW-0547">Nucleotide-binding</keyword>
<gene>
    <name evidence="8" type="ORF">RD792_012630</name>
</gene>
<protein>
    <recommendedName>
        <fullName evidence="7">Alpha-carbonic anhydrase domain-containing protein</fullName>
    </recommendedName>
</protein>
<dbReference type="Pfam" id="PF00194">
    <property type="entry name" value="Carb_anhydrase"/>
    <property type="match status" value="2"/>
</dbReference>
<dbReference type="InterPro" id="IPR001148">
    <property type="entry name" value="CA_dom"/>
</dbReference>
<dbReference type="PANTHER" id="PTHR43692">
    <property type="entry name" value="UDP-N-ACETYLMURAMOYLALANINE--D-GLUTAMATE LIGASE"/>
    <property type="match status" value="1"/>
</dbReference>
<evidence type="ECO:0000256" key="5">
    <source>
        <dbReference type="ARBA" id="ARBA00022741"/>
    </source>
</evidence>
<proteinExistence type="predicted"/>
<dbReference type="InterPro" id="IPR013221">
    <property type="entry name" value="Mur_ligase_cen"/>
</dbReference>
<dbReference type="Pfam" id="PF08245">
    <property type="entry name" value="Mur_ligase_M"/>
    <property type="match status" value="1"/>
</dbReference>
<evidence type="ECO:0000256" key="4">
    <source>
        <dbReference type="ARBA" id="ARBA00022598"/>
    </source>
</evidence>